<keyword evidence="3" id="KW-1185">Reference proteome</keyword>
<feature type="compositionally biased region" description="Basic residues" evidence="1">
    <location>
        <begin position="119"/>
        <end position="129"/>
    </location>
</feature>
<proteinExistence type="predicted"/>
<gene>
    <name evidence="2" type="ORF">PAPOLLO_LOCUS13861</name>
</gene>
<name>A0A8S3X5Q7_PARAO</name>
<sequence>MIGNNDEYNLNTHTTEDQALPTLTEIDILDEKNGTLLSQITPTLCEINASSGTIIRECARTNIILKPKNHDSCKENTNLLKTEKQKPKIVSCVTYRPQNLRPKEKIRKDFKVSKEKNMKGLKKKLKRRDSKSSNSDIDMSIHSDSDICGIVSDQDEPGSPVDAYDSNLSIGSENIVATITKTGPNLCLNEPLVPVTVDHFSEPGPSTSSTREEVSVEYKIGEYVLVRYCFTKKVNYYVGIILDKPKNGKLKVSFLRKVGKNDNSKFIEVKSPDIEVIDCKRILSRLLSF</sequence>
<evidence type="ECO:0000256" key="1">
    <source>
        <dbReference type="SAM" id="MobiDB-lite"/>
    </source>
</evidence>
<dbReference type="EMBL" id="CAJQZP010000945">
    <property type="protein sequence ID" value="CAG5001141.1"/>
    <property type="molecule type" value="Genomic_DNA"/>
</dbReference>
<dbReference type="AlphaFoldDB" id="A0A8S3X5Q7"/>
<feature type="region of interest" description="Disordered" evidence="1">
    <location>
        <begin position="117"/>
        <end position="137"/>
    </location>
</feature>
<accession>A0A8S3X5Q7</accession>
<comment type="caution">
    <text evidence="2">The sequence shown here is derived from an EMBL/GenBank/DDBJ whole genome shotgun (WGS) entry which is preliminary data.</text>
</comment>
<reference evidence="2" key="1">
    <citation type="submission" date="2021-04" db="EMBL/GenBank/DDBJ databases">
        <authorList>
            <person name="Tunstrom K."/>
        </authorList>
    </citation>
    <scope>NUCLEOTIDE SEQUENCE</scope>
</reference>
<dbReference type="Proteomes" id="UP000691718">
    <property type="component" value="Unassembled WGS sequence"/>
</dbReference>
<evidence type="ECO:0000313" key="3">
    <source>
        <dbReference type="Proteomes" id="UP000691718"/>
    </source>
</evidence>
<organism evidence="2 3">
    <name type="scientific">Parnassius apollo</name>
    <name type="common">Apollo butterfly</name>
    <name type="synonym">Papilio apollo</name>
    <dbReference type="NCBI Taxonomy" id="110799"/>
    <lineage>
        <taxon>Eukaryota</taxon>
        <taxon>Metazoa</taxon>
        <taxon>Ecdysozoa</taxon>
        <taxon>Arthropoda</taxon>
        <taxon>Hexapoda</taxon>
        <taxon>Insecta</taxon>
        <taxon>Pterygota</taxon>
        <taxon>Neoptera</taxon>
        <taxon>Endopterygota</taxon>
        <taxon>Lepidoptera</taxon>
        <taxon>Glossata</taxon>
        <taxon>Ditrysia</taxon>
        <taxon>Papilionoidea</taxon>
        <taxon>Papilionidae</taxon>
        <taxon>Parnassiinae</taxon>
        <taxon>Parnassini</taxon>
        <taxon>Parnassius</taxon>
        <taxon>Parnassius</taxon>
    </lineage>
</organism>
<evidence type="ECO:0000313" key="2">
    <source>
        <dbReference type="EMBL" id="CAG5001141.1"/>
    </source>
</evidence>
<protein>
    <submittedName>
        <fullName evidence="2">(apollo) hypothetical protein</fullName>
    </submittedName>
</protein>